<keyword evidence="1" id="KW-0812">Transmembrane</keyword>
<accession>A0A4R9JBK2</accession>
<keyword evidence="3" id="KW-1185">Reference proteome</keyword>
<keyword evidence="1" id="KW-1133">Transmembrane helix</keyword>
<gene>
    <name evidence="2" type="ORF">EHQ52_12870</name>
</gene>
<dbReference type="AlphaFoldDB" id="A0A4R9JBK2"/>
<keyword evidence="1" id="KW-0472">Membrane</keyword>
<feature type="transmembrane region" description="Helical" evidence="1">
    <location>
        <begin position="7"/>
        <end position="26"/>
    </location>
</feature>
<evidence type="ECO:0000313" key="2">
    <source>
        <dbReference type="EMBL" id="TGL35352.1"/>
    </source>
</evidence>
<comment type="caution">
    <text evidence="2">The sequence shown here is derived from an EMBL/GenBank/DDBJ whole genome shotgun (WGS) entry which is preliminary data.</text>
</comment>
<sequence>MKNFIKVLYILGAAVLILFLFVFSIWKWKILPDSLGRVYSSFVAKEGCSCLFVVKGSEEYCKDYTKQFFSPDRWIQEENSLSVEFSSLFTNFRSKAVFKPKQGCSLDFP</sequence>
<dbReference type="Proteomes" id="UP000297871">
    <property type="component" value="Unassembled WGS sequence"/>
</dbReference>
<evidence type="ECO:0000256" key="1">
    <source>
        <dbReference type="SAM" id="Phobius"/>
    </source>
</evidence>
<organism evidence="2 3">
    <name type="scientific">Leptospira koniambonensis</name>
    <dbReference type="NCBI Taxonomy" id="2484950"/>
    <lineage>
        <taxon>Bacteria</taxon>
        <taxon>Pseudomonadati</taxon>
        <taxon>Spirochaetota</taxon>
        <taxon>Spirochaetia</taxon>
        <taxon>Leptospirales</taxon>
        <taxon>Leptospiraceae</taxon>
        <taxon>Leptospira</taxon>
    </lineage>
</organism>
<protein>
    <submittedName>
        <fullName evidence="2">Uncharacterized protein</fullName>
    </submittedName>
</protein>
<dbReference type="EMBL" id="RQFY01000004">
    <property type="protein sequence ID" value="TGL35352.1"/>
    <property type="molecule type" value="Genomic_DNA"/>
</dbReference>
<name>A0A4R9JBK2_9LEPT</name>
<proteinExistence type="predicted"/>
<reference evidence="2" key="1">
    <citation type="journal article" date="2019" name="PLoS Negl. Trop. Dis.">
        <title>Revisiting the worldwide diversity of Leptospira species in the environment.</title>
        <authorList>
            <person name="Vincent A.T."/>
            <person name="Schiettekatte O."/>
            <person name="Bourhy P."/>
            <person name="Veyrier F.J."/>
            <person name="Picardeau M."/>
        </authorList>
    </citation>
    <scope>NUCLEOTIDE SEQUENCE [LARGE SCALE GENOMIC DNA]</scope>
    <source>
        <strain evidence="2">201800265</strain>
    </source>
</reference>
<dbReference type="RefSeq" id="WP_135615531.1">
    <property type="nucleotide sequence ID" value="NZ_JBNURZ010000007.1"/>
</dbReference>
<evidence type="ECO:0000313" key="3">
    <source>
        <dbReference type="Proteomes" id="UP000297871"/>
    </source>
</evidence>
<dbReference type="OrthoDB" id="330518at2"/>